<dbReference type="EMBL" id="JADIMM010000080">
    <property type="protein sequence ID" value="MBO8457892.1"/>
    <property type="molecule type" value="Genomic_DNA"/>
</dbReference>
<sequence length="274" mass="30644">MTIKNRNILIITGIILSSVLFLLGVFLFVLCLINFDKVSRLLPVYNGKLWGWFVPFNSIWVSMGAGLFLGLGGIVSSLFVVNLFQKTQTSEISFYVLFSVFSVLEVFRMVFPFQALYTLSPDLLLSVSRILLFSRILGMLALAGTGIFSSQSNSSQTGKIISSIIAISFFFALYIPFDTGMWTECLIHKPGYLSMFFVLYALCVGAAFFSFYCSTEAQTSGEFRKAAWGILFLFLGYLGLLLTSSLVIVCIAVVFYVLGTVLLLRGIHRYYLWN</sequence>
<proteinExistence type="predicted"/>
<gene>
    <name evidence="2" type="ORF">IAA81_06650</name>
</gene>
<evidence type="ECO:0000256" key="1">
    <source>
        <dbReference type="SAM" id="Phobius"/>
    </source>
</evidence>
<evidence type="ECO:0000313" key="3">
    <source>
        <dbReference type="Proteomes" id="UP000823638"/>
    </source>
</evidence>
<keyword evidence="1" id="KW-1133">Transmembrane helix</keyword>
<feature type="transmembrane region" description="Helical" evidence="1">
    <location>
        <begin position="7"/>
        <end position="35"/>
    </location>
</feature>
<feature type="transmembrane region" description="Helical" evidence="1">
    <location>
        <begin position="192"/>
        <end position="211"/>
    </location>
</feature>
<feature type="transmembrane region" description="Helical" evidence="1">
    <location>
        <begin position="223"/>
        <end position="240"/>
    </location>
</feature>
<feature type="transmembrane region" description="Helical" evidence="1">
    <location>
        <begin position="160"/>
        <end position="177"/>
    </location>
</feature>
<dbReference type="AlphaFoldDB" id="A0A9D9N2F3"/>
<keyword evidence="1" id="KW-0812">Transmembrane</keyword>
<reference evidence="2" key="1">
    <citation type="submission" date="2020-10" db="EMBL/GenBank/DDBJ databases">
        <authorList>
            <person name="Gilroy R."/>
        </authorList>
    </citation>
    <scope>NUCLEOTIDE SEQUENCE</scope>
    <source>
        <strain evidence="2">10532</strain>
    </source>
</reference>
<name>A0A9D9N2F3_9SPIR</name>
<reference evidence="2" key="2">
    <citation type="journal article" date="2021" name="PeerJ">
        <title>Extensive microbial diversity within the chicken gut microbiome revealed by metagenomics and culture.</title>
        <authorList>
            <person name="Gilroy R."/>
            <person name="Ravi A."/>
            <person name="Getino M."/>
            <person name="Pursley I."/>
            <person name="Horton D.L."/>
            <person name="Alikhan N.F."/>
            <person name="Baker D."/>
            <person name="Gharbi K."/>
            <person name="Hall N."/>
            <person name="Watson M."/>
            <person name="Adriaenssens E.M."/>
            <person name="Foster-Nyarko E."/>
            <person name="Jarju S."/>
            <person name="Secka A."/>
            <person name="Antonio M."/>
            <person name="Oren A."/>
            <person name="Chaudhuri R.R."/>
            <person name="La Ragione R."/>
            <person name="Hildebrand F."/>
            <person name="Pallen M.J."/>
        </authorList>
    </citation>
    <scope>NUCLEOTIDE SEQUENCE</scope>
    <source>
        <strain evidence="2">10532</strain>
    </source>
</reference>
<evidence type="ECO:0000313" key="2">
    <source>
        <dbReference type="EMBL" id="MBO8457892.1"/>
    </source>
</evidence>
<keyword evidence="1" id="KW-0472">Membrane</keyword>
<accession>A0A9D9N2F3</accession>
<feature type="transmembrane region" description="Helical" evidence="1">
    <location>
        <begin position="59"/>
        <end position="80"/>
    </location>
</feature>
<feature type="transmembrane region" description="Helical" evidence="1">
    <location>
        <begin position="123"/>
        <end position="148"/>
    </location>
</feature>
<protein>
    <submittedName>
        <fullName evidence="2">Uncharacterized protein</fullName>
    </submittedName>
</protein>
<organism evidence="2 3">
    <name type="scientific">Candidatus Gallitreponema excrementavium</name>
    <dbReference type="NCBI Taxonomy" id="2840840"/>
    <lineage>
        <taxon>Bacteria</taxon>
        <taxon>Pseudomonadati</taxon>
        <taxon>Spirochaetota</taxon>
        <taxon>Spirochaetia</taxon>
        <taxon>Spirochaetales</taxon>
        <taxon>Candidatus Gallitreponema</taxon>
    </lineage>
</organism>
<feature type="transmembrane region" description="Helical" evidence="1">
    <location>
        <begin position="92"/>
        <end position="111"/>
    </location>
</feature>
<dbReference type="Proteomes" id="UP000823638">
    <property type="component" value="Unassembled WGS sequence"/>
</dbReference>
<comment type="caution">
    <text evidence="2">The sequence shown here is derived from an EMBL/GenBank/DDBJ whole genome shotgun (WGS) entry which is preliminary data.</text>
</comment>